<dbReference type="EMBL" id="JANPWB010000002">
    <property type="protein sequence ID" value="KAJ1211659.1"/>
    <property type="molecule type" value="Genomic_DNA"/>
</dbReference>
<evidence type="ECO:0000313" key="3">
    <source>
        <dbReference type="Proteomes" id="UP001066276"/>
    </source>
</evidence>
<sequence length="634" mass="69414">MPQPLFTSANFSARPQFTPRLAQDLRSTEHAPASVHQRKLQCSATVHAQTGTRSEIPRPCPSLCSPVQTSVLGHSAPRLAQELRSPGNAPASVHQRKLQFSDTVHTQNGTRPEIPRQYPSLCSPVQTSVLGQFTPRLAQDLRSPDHATASVHQRKLQCSATVHTQTGTRFEISRPCPSLCSPVQTSARPQSTPRLAQYLRFPGNAPASVDQCKLQCSAQFTPRLAQDLRSTGHATASVHQRKLQCSATVHTQTGTRPEIPRQCPSFCSPVQTSVLSQFTPRLAQDLRSPDHAPASVHQRKLQCSATVHTQTGTIPEIPWQCPSLCSPVETSVLGHSSPRLAQDRRSPGNAPASVHQCKLQCSASSHPDWHKTCDPQTMPQPLFTNTNFSARPQSTSRLAQNRRSPGHAPASVHQCKLQCSATVHPDWHKTGDHQAMPQPLFTNANFSARPQSTPRLAQDRRSPGNAPASVHQCKLQCSATVHPDWHKTGDPQAMPQPLFTSANFSARPVHTQIGTRPAIPRPCPSLCSLTQTSVLDHSPHPDWHKTGDPQAMPQPLFTDANFSGRPQFTPRLAQDLRSPGHATASVHQHKLQCSATVRTQTGTRFQIPKQCLSLCSPTQTLVLSHSSHPDWHKI</sequence>
<gene>
    <name evidence="2" type="ORF">NDU88_007016</name>
</gene>
<accession>A0AAV7WI01</accession>
<feature type="compositionally biased region" description="Polar residues" evidence="1">
    <location>
        <begin position="444"/>
        <end position="455"/>
    </location>
</feature>
<feature type="region of interest" description="Disordered" evidence="1">
    <location>
        <begin position="384"/>
        <end position="412"/>
    </location>
</feature>
<dbReference type="AlphaFoldDB" id="A0AAV7WI01"/>
<proteinExistence type="predicted"/>
<dbReference type="Proteomes" id="UP001066276">
    <property type="component" value="Chromosome 1_2"/>
</dbReference>
<feature type="compositionally biased region" description="Polar residues" evidence="1">
    <location>
        <begin position="384"/>
        <end position="403"/>
    </location>
</feature>
<organism evidence="2 3">
    <name type="scientific">Pleurodeles waltl</name>
    <name type="common">Iberian ribbed newt</name>
    <dbReference type="NCBI Taxonomy" id="8319"/>
    <lineage>
        <taxon>Eukaryota</taxon>
        <taxon>Metazoa</taxon>
        <taxon>Chordata</taxon>
        <taxon>Craniata</taxon>
        <taxon>Vertebrata</taxon>
        <taxon>Euteleostomi</taxon>
        <taxon>Amphibia</taxon>
        <taxon>Batrachia</taxon>
        <taxon>Caudata</taxon>
        <taxon>Salamandroidea</taxon>
        <taxon>Salamandridae</taxon>
        <taxon>Pleurodelinae</taxon>
        <taxon>Pleurodeles</taxon>
    </lineage>
</organism>
<comment type="caution">
    <text evidence="2">The sequence shown here is derived from an EMBL/GenBank/DDBJ whole genome shotgun (WGS) entry which is preliminary data.</text>
</comment>
<protein>
    <submittedName>
        <fullName evidence="2">Uncharacterized protein</fullName>
    </submittedName>
</protein>
<keyword evidence="3" id="KW-1185">Reference proteome</keyword>
<evidence type="ECO:0000313" key="2">
    <source>
        <dbReference type="EMBL" id="KAJ1211659.1"/>
    </source>
</evidence>
<name>A0AAV7WI01_PLEWA</name>
<reference evidence="2" key="1">
    <citation type="journal article" date="2022" name="bioRxiv">
        <title>Sequencing and chromosome-scale assembly of the giantPleurodeles waltlgenome.</title>
        <authorList>
            <person name="Brown T."/>
            <person name="Elewa A."/>
            <person name="Iarovenko S."/>
            <person name="Subramanian E."/>
            <person name="Araus A.J."/>
            <person name="Petzold A."/>
            <person name="Susuki M."/>
            <person name="Suzuki K.-i.T."/>
            <person name="Hayashi T."/>
            <person name="Toyoda A."/>
            <person name="Oliveira C."/>
            <person name="Osipova E."/>
            <person name="Leigh N.D."/>
            <person name="Simon A."/>
            <person name="Yun M.H."/>
        </authorList>
    </citation>
    <scope>NUCLEOTIDE SEQUENCE</scope>
    <source>
        <strain evidence="2">20211129_DDA</strain>
        <tissue evidence="2">Liver</tissue>
    </source>
</reference>
<evidence type="ECO:0000256" key="1">
    <source>
        <dbReference type="SAM" id="MobiDB-lite"/>
    </source>
</evidence>
<feature type="region of interest" description="Disordered" evidence="1">
    <location>
        <begin position="444"/>
        <end position="468"/>
    </location>
</feature>